<evidence type="ECO:0000313" key="1">
    <source>
        <dbReference type="EMBL" id="KAF5097300.1"/>
    </source>
</evidence>
<dbReference type="Proteomes" id="UP000744676">
    <property type="component" value="Unassembled WGS sequence"/>
</dbReference>
<evidence type="ECO:0000313" key="2">
    <source>
        <dbReference type="Proteomes" id="UP000744676"/>
    </source>
</evidence>
<organism evidence="1 2">
    <name type="scientific">Geotrichum galactomycetum</name>
    <dbReference type="NCBI Taxonomy" id="27317"/>
    <lineage>
        <taxon>Eukaryota</taxon>
        <taxon>Fungi</taxon>
        <taxon>Dikarya</taxon>
        <taxon>Ascomycota</taxon>
        <taxon>Saccharomycotina</taxon>
        <taxon>Dipodascomycetes</taxon>
        <taxon>Dipodascales</taxon>
        <taxon>Dipodascaceae</taxon>
        <taxon>Geotrichum</taxon>
    </lineage>
</organism>
<sequence>MTTTELYGGAITAAIPAGFVDASMFREIPDTQEVYVSQTVDDSILVDLMEAVEGSSGEEILNVHLKEIAEINNVANHEYSRVFSKEVPVTKIGRDTVGYMTISIEPARKWGREAQLENITENLPAPLLAMVLAVVRLERVSTDLLVTFNTPIVSKADYERLLSGGAENLPERVQSGLKSVEQFLNTVEIKDWSLFGEH</sequence>
<proteinExistence type="predicted"/>
<dbReference type="EMBL" id="QVQA01000069">
    <property type="protein sequence ID" value="KAF5097300.1"/>
    <property type="molecule type" value="Genomic_DNA"/>
</dbReference>
<protein>
    <submittedName>
        <fullName evidence="1">Uncharacterized protein</fullName>
    </submittedName>
</protein>
<keyword evidence="2" id="KW-1185">Reference proteome</keyword>
<gene>
    <name evidence="1" type="ORF">D0Z00_002441</name>
</gene>
<name>A0ACB6V433_9ASCO</name>
<reference evidence="1 2" key="1">
    <citation type="journal article" date="2020" name="Front. Microbiol.">
        <title>Phenotypic and Genetic Characterization of the Cheese Ripening Yeast Geotrichum candidum.</title>
        <authorList>
            <person name="Perkins V."/>
            <person name="Vignola S."/>
            <person name="Lessard M.H."/>
            <person name="Plante P.L."/>
            <person name="Corbeil J."/>
            <person name="Dugat-Bony E."/>
            <person name="Frenette M."/>
            <person name="Labrie S."/>
        </authorList>
    </citation>
    <scope>NUCLEOTIDE SEQUENCE [LARGE SCALE GENOMIC DNA]</scope>
    <source>
        <strain evidence="1 2">LMA-1147</strain>
    </source>
</reference>
<accession>A0ACB6V433</accession>
<comment type="caution">
    <text evidence="1">The sequence shown here is derived from an EMBL/GenBank/DDBJ whole genome shotgun (WGS) entry which is preliminary data.</text>
</comment>